<evidence type="ECO:0000256" key="3">
    <source>
        <dbReference type="ARBA" id="ARBA00007931"/>
    </source>
</evidence>
<comment type="similarity">
    <text evidence="3 11">Belongs to the peptidase M50B family.</text>
</comment>
<evidence type="ECO:0000256" key="10">
    <source>
        <dbReference type="ARBA" id="ARBA00023136"/>
    </source>
</evidence>
<evidence type="ECO:0000313" key="14">
    <source>
        <dbReference type="Proteomes" id="UP000306912"/>
    </source>
</evidence>
<dbReference type="OrthoDB" id="9782003at2"/>
<proteinExistence type="inferred from homology"/>
<keyword evidence="10 11" id="KW-0472">Membrane</keyword>
<evidence type="ECO:0000256" key="2">
    <source>
        <dbReference type="ARBA" id="ARBA00004141"/>
    </source>
</evidence>
<dbReference type="NCBIfam" id="TIGR00054">
    <property type="entry name" value="RIP metalloprotease RseP"/>
    <property type="match status" value="1"/>
</dbReference>
<comment type="caution">
    <text evidence="13">The sequence shown here is derived from an EMBL/GenBank/DDBJ whole genome shotgun (WGS) entry which is preliminary data.</text>
</comment>
<comment type="cofactor">
    <cofactor evidence="1 11">
        <name>Zn(2+)</name>
        <dbReference type="ChEBI" id="CHEBI:29105"/>
    </cofactor>
</comment>
<keyword evidence="14" id="KW-1185">Reference proteome</keyword>
<evidence type="ECO:0000256" key="1">
    <source>
        <dbReference type="ARBA" id="ARBA00001947"/>
    </source>
</evidence>
<feature type="transmembrane region" description="Helical" evidence="11">
    <location>
        <begin position="175"/>
        <end position="200"/>
    </location>
</feature>
<feature type="domain" description="PDZ" evidence="12">
    <location>
        <begin position="196"/>
        <end position="262"/>
    </location>
</feature>
<sequence>MIVFYVLIFLIILTIIVAIHELGHFLAAKKFGVLCREYAIGMGPKLWSKKYGETLYSIRAIPVGGFVQMAGEDEADFELNIGDVISISLDDNQKINGIYSENSLNNSADRIIQKLTLRSYDLNSNEMFLEGMLESDSESKKYALADDASIYEGKDEMQIAPVNRRFWSLAPLKKIVVLVAGPFMNVVLAIVAFIAMGLFFGNPEPTPVVGDVTEGSVAQSSGIQSGDIFISINGKSVSTFAEASERIKTSPGTELTLVIQRNDELIPINITPSSVTQEVQNSDGTVTKVVVGQLGILQSKSYNPIIAITSGFTRAVDMTGQVFTSLGMLISGSAGINQLSGPIGIAAMTGTIVESSGFSGVLFFLGFLSINIGLLNLLPFPALDGGRIVFAIYELITRKRPNRKFEMGLNLAGFVLLMGLFVYIAFNDIIRLIY</sequence>
<dbReference type="SMART" id="SM00228">
    <property type="entry name" value="PDZ"/>
    <property type="match status" value="1"/>
</dbReference>
<dbReference type="EMBL" id="VBWP01000002">
    <property type="protein sequence ID" value="TLG76506.1"/>
    <property type="molecule type" value="Genomic_DNA"/>
</dbReference>
<keyword evidence="7 11" id="KW-0862">Zinc</keyword>
<keyword evidence="11" id="KW-0479">Metal-binding</keyword>
<dbReference type="GO" id="GO:0016020">
    <property type="term" value="C:membrane"/>
    <property type="evidence" value="ECO:0007669"/>
    <property type="project" value="UniProtKB-SubCell"/>
</dbReference>
<keyword evidence="6 11" id="KW-0378">Hydrolase</keyword>
<dbReference type="PANTHER" id="PTHR42837">
    <property type="entry name" value="REGULATOR OF SIGMA-E PROTEASE RSEP"/>
    <property type="match status" value="1"/>
</dbReference>
<dbReference type="GO" id="GO:0006508">
    <property type="term" value="P:proteolysis"/>
    <property type="evidence" value="ECO:0007669"/>
    <property type="project" value="UniProtKB-KW"/>
</dbReference>
<evidence type="ECO:0000256" key="9">
    <source>
        <dbReference type="ARBA" id="ARBA00023049"/>
    </source>
</evidence>
<dbReference type="RefSeq" id="WP_138190144.1">
    <property type="nucleotide sequence ID" value="NZ_VBWP01000002.1"/>
</dbReference>
<accession>A0A5R8QFJ3</accession>
<dbReference type="InterPro" id="IPR036034">
    <property type="entry name" value="PDZ_sf"/>
</dbReference>
<keyword evidence="4 13" id="KW-0645">Protease</keyword>
<evidence type="ECO:0000256" key="6">
    <source>
        <dbReference type="ARBA" id="ARBA00022801"/>
    </source>
</evidence>
<feature type="transmembrane region" description="Helical" evidence="11">
    <location>
        <begin position="358"/>
        <end position="378"/>
    </location>
</feature>
<dbReference type="GO" id="GO:0004222">
    <property type="term" value="F:metalloendopeptidase activity"/>
    <property type="evidence" value="ECO:0007669"/>
    <property type="project" value="InterPro"/>
</dbReference>
<dbReference type="CDD" id="cd06163">
    <property type="entry name" value="S2P-M50_PDZ_RseP-like"/>
    <property type="match status" value="1"/>
</dbReference>
<evidence type="ECO:0000259" key="12">
    <source>
        <dbReference type="PROSITE" id="PS50106"/>
    </source>
</evidence>
<dbReference type="EC" id="3.4.24.-" evidence="11"/>
<reference evidence="13 14" key="1">
    <citation type="submission" date="2019-05" db="EMBL/GenBank/DDBJ databases">
        <title>Culicoidintestinum kansasii gen. nov., sp. nov. from the gastrointestinal tract of the biting midge, Culicoides sonorensis.</title>
        <authorList>
            <person name="Neupane S."/>
            <person name="Ghosh A."/>
            <person name="Gunther S."/>
            <person name="Martin K."/>
            <person name="Zurek L."/>
        </authorList>
    </citation>
    <scope>NUCLEOTIDE SEQUENCE [LARGE SCALE GENOMIC DNA]</scope>
    <source>
        <strain evidence="13 14">CS-1</strain>
    </source>
</reference>
<dbReference type="InterPro" id="IPR001478">
    <property type="entry name" value="PDZ"/>
</dbReference>
<dbReference type="AlphaFoldDB" id="A0A5R8QFJ3"/>
<keyword evidence="5 11" id="KW-0812">Transmembrane</keyword>
<dbReference type="Pfam" id="PF17820">
    <property type="entry name" value="PDZ_6"/>
    <property type="match status" value="1"/>
</dbReference>
<dbReference type="InParanoid" id="A0A5R8QFJ3"/>
<evidence type="ECO:0000256" key="8">
    <source>
        <dbReference type="ARBA" id="ARBA00022989"/>
    </source>
</evidence>
<feature type="transmembrane region" description="Helical" evidence="11">
    <location>
        <begin position="407"/>
        <end position="426"/>
    </location>
</feature>
<dbReference type="InterPro" id="IPR041489">
    <property type="entry name" value="PDZ_6"/>
</dbReference>
<dbReference type="CDD" id="cd23081">
    <property type="entry name" value="cpPDZ_EcRseP-like"/>
    <property type="match status" value="1"/>
</dbReference>
<dbReference type="GO" id="GO:0046872">
    <property type="term" value="F:metal ion binding"/>
    <property type="evidence" value="ECO:0007669"/>
    <property type="project" value="UniProtKB-KW"/>
</dbReference>
<dbReference type="Proteomes" id="UP000306912">
    <property type="component" value="Unassembled WGS sequence"/>
</dbReference>
<organism evidence="13 14">
    <name type="scientific">Culicoidibacter larvae</name>
    <dbReference type="NCBI Taxonomy" id="2579976"/>
    <lineage>
        <taxon>Bacteria</taxon>
        <taxon>Bacillati</taxon>
        <taxon>Bacillota</taxon>
        <taxon>Culicoidibacteria</taxon>
        <taxon>Culicoidibacterales</taxon>
        <taxon>Culicoidibacteraceae</taxon>
        <taxon>Culicoidibacter</taxon>
    </lineage>
</organism>
<evidence type="ECO:0000313" key="13">
    <source>
        <dbReference type="EMBL" id="TLG76506.1"/>
    </source>
</evidence>
<name>A0A5R8QFJ3_9FIRM</name>
<evidence type="ECO:0000256" key="11">
    <source>
        <dbReference type="RuleBase" id="RU362031"/>
    </source>
</evidence>
<dbReference type="InterPro" id="IPR008915">
    <property type="entry name" value="Peptidase_M50"/>
</dbReference>
<keyword evidence="9 11" id="KW-0482">Metalloprotease</keyword>
<evidence type="ECO:0000256" key="4">
    <source>
        <dbReference type="ARBA" id="ARBA00022670"/>
    </source>
</evidence>
<protein>
    <recommendedName>
        <fullName evidence="11">Zinc metalloprotease</fullName>
        <ecNumber evidence="11">3.4.24.-</ecNumber>
    </recommendedName>
</protein>
<gene>
    <name evidence="13" type="primary">rseP</name>
    <name evidence="13" type="ORF">FEZ08_02515</name>
</gene>
<dbReference type="PANTHER" id="PTHR42837:SF2">
    <property type="entry name" value="MEMBRANE METALLOPROTEASE ARASP2, CHLOROPLASTIC-RELATED"/>
    <property type="match status" value="1"/>
</dbReference>
<dbReference type="Gene3D" id="2.30.42.10">
    <property type="match status" value="1"/>
</dbReference>
<dbReference type="Pfam" id="PF02163">
    <property type="entry name" value="Peptidase_M50"/>
    <property type="match status" value="1"/>
</dbReference>
<feature type="transmembrane region" description="Helical" evidence="11">
    <location>
        <begin position="6"/>
        <end position="27"/>
    </location>
</feature>
<dbReference type="PROSITE" id="PS50106">
    <property type="entry name" value="PDZ"/>
    <property type="match status" value="1"/>
</dbReference>
<dbReference type="SUPFAM" id="SSF50156">
    <property type="entry name" value="PDZ domain-like"/>
    <property type="match status" value="1"/>
</dbReference>
<dbReference type="InterPro" id="IPR004387">
    <property type="entry name" value="Pept_M50_Zn"/>
</dbReference>
<keyword evidence="8 11" id="KW-1133">Transmembrane helix</keyword>
<comment type="subcellular location">
    <subcellularLocation>
        <location evidence="2">Membrane</location>
        <topology evidence="2">Multi-pass membrane protein</topology>
    </subcellularLocation>
</comment>
<dbReference type="FunCoup" id="A0A5R8QFJ3">
    <property type="interactions" value="350"/>
</dbReference>
<evidence type="ECO:0000256" key="7">
    <source>
        <dbReference type="ARBA" id="ARBA00022833"/>
    </source>
</evidence>
<evidence type="ECO:0000256" key="5">
    <source>
        <dbReference type="ARBA" id="ARBA00022692"/>
    </source>
</evidence>